<sequence length="105" mass="11510">YYGLSAFFSPAVFSLQNLVFVRRQLLSAAVRVGSPAEGGVGSGVGLLQIRNALKPVSLLIIPLTVSWIPQSLQLPSDENTDPNRSDEWTVVKCKKNSFSMHLRSH</sequence>
<organism evidence="1 2">
    <name type="scientific">Taxus chinensis</name>
    <name type="common">Chinese yew</name>
    <name type="synonym">Taxus wallichiana var. chinensis</name>
    <dbReference type="NCBI Taxonomy" id="29808"/>
    <lineage>
        <taxon>Eukaryota</taxon>
        <taxon>Viridiplantae</taxon>
        <taxon>Streptophyta</taxon>
        <taxon>Embryophyta</taxon>
        <taxon>Tracheophyta</taxon>
        <taxon>Spermatophyta</taxon>
        <taxon>Pinopsida</taxon>
        <taxon>Pinidae</taxon>
        <taxon>Conifers II</taxon>
        <taxon>Cupressales</taxon>
        <taxon>Taxaceae</taxon>
        <taxon>Taxus</taxon>
    </lineage>
</organism>
<evidence type="ECO:0000313" key="2">
    <source>
        <dbReference type="Proteomes" id="UP000824469"/>
    </source>
</evidence>
<keyword evidence="2" id="KW-1185">Reference proteome</keyword>
<name>A0AA38CMZ1_TAXCH</name>
<protein>
    <submittedName>
        <fullName evidence="1">Uncharacterized protein</fullName>
    </submittedName>
</protein>
<proteinExistence type="predicted"/>
<gene>
    <name evidence="1" type="ORF">KI387_031126</name>
</gene>
<dbReference type="EMBL" id="JAHRHJ020000010">
    <property type="protein sequence ID" value="KAH9299444.1"/>
    <property type="molecule type" value="Genomic_DNA"/>
</dbReference>
<dbReference type="Proteomes" id="UP000824469">
    <property type="component" value="Unassembled WGS sequence"/>
</dbReference>
<feature type="non-terminal residue" evidence="1">
    <location>
        <position position="1"/>
    </location>
</feature>
<accession>A0AA38CMZ1</accession>
<reference evidence="1 2" key="1">
    <citation type="journal article" date="2021" name="Nat. Plants">
        <title>The Taxus genome provides insights into paclitaxel biosynthesis.</title>
        <authorList>
            <person name="Xiong X."/>
            <person name="Gou J."/>
            <person name="Liao Q."/>
            <person name="Li Y."/>
            <person name="Zhou Q."/>
            <person name="Bi G."/>
            <person name="Li C."/>
            <person name="Du R."/>
            <person name="Wang X."/>
            <person name="Sun T."/>
            <person name="Guo L."/>
            <person name="Liang H."/>
            <person name="Lu P."/>
            <person name="Wu Y."/>
            <person name="Zhang Z."/>
            <person name="Ro D.K."/>
            <person name="Shang Y."/>
            <person name="Huang S."/>
            <person name="Yan J."/>
        </authorList>
    </citation>
    <scope>NUCLEOTIDE SEQUENCE [LARGE SCALE GENOMIC DNA]</scope>
    <source>
        <strain evidence="1">Ta-2019</strain>
    </source>
</reference>
<evidence type="ECO:0000313" key="1">
    <source>
        <dbReference type="EMBL" id="KAH9299444.1"/>
    </source>
</evidence>
<feature type="non-terminal residue" evidence="1">
    <location>
        <position position="105"/>
    </location>
</feature>
<comment type="caution">
    <text evidence="1">The sequence shown here is derived from an EMBL/GenBank/DDBJ whole genome shotgun (WGS) entry which is preliminary data.</text>
</comment>
<dbReference type="AlphaFoldDB" id="A0AA38CMZ1"/>